<dbReference type="KEGG" id="ker:91099498"/>
<reference evidence="1 2" key="1">
    <citation type="submission" date="2024-01" db="EMBL/GenBank/DDBJ databases">
        <title>Comparative genomics of Cryptococcus and Kwoniella reveals pathogenesis evolution and contrasting modes of karyotype evolution via chromosome fusion or intercentromeric recombination.</title>
        <authorList>
            <person name="Coelho M.A."/>
            <person name="David-Palma M."/>
            <person name="Shea T."/>
            <person name="Bowers K."/>
            <person name="McGinley-Smith S."/>
            <person name="Mohammad A.W."/>
            <person name="Gnirke A."/>
            <person name="Yurkov A.M."/>
            <person name="Nowrousian M."/>
            <person name="Sun S."/>
            <person name="Cuomo C.A."/>
            <person name="Heitman J."/>
        </authorList>
    </citation>
    <scope>NUCLEOTIDE SEQUENCE [LARGE SCALE GENOMIC DNA]</scope>
    <source>
        <strain evidence="1 2">PYCC6329</strain>
    </source>
</reference>
<organism evidence="1 2">
    <name type="scientific">Kwoniella europaea PYCC6329</name>
    <dbReference type="NCBI Taxonomy" id="1423913"/>
    <lineage>
        <taxon>Eukaryota</taxon>
        <taxon>Fungi</taxon>
        <taxon>Dikarya</taxon>
        <taxon>Basidiomycota</taxon>
        <taxon>Agaricomycotina</taxon>
        <taxon>Tremellomycetes</taxon>
        <taxon>Tremellales</taxon>
        <taxon>Cryptococcaceae</taxon>
        <taxon>Kwoniella</taxon>
    </lineage>
</organism>
<name>A0AAX4K9P5_9TREE</name>
<accession>A0AAX4K9P5</accession>
<protein>
    <recommendedName>
        <fullName evidence="3">Aspartate racemase</fullName>
    </recommendedName>
</protein>
<dbReference type="AlphaFoldDB" id="A0AAX4K9P5"/>
<dbReference type="RefSeq" id="XP_066080621.1">
    <property type="nucleotide sequence ID" value="XM_066224524.1"/>
</dbReference>
<keyword evidence="2" id="KW-1185">Reference proteome</keyword>
<dbReference type="GeneID" id="91099498"/>
<sequence length="253" mass="27469">MSSTSTSVKTPKLGVLQLKTNFPRPAGDVGNAASWGDIPVVIRVVEEATGDLVVGNKWGQELVDAFVREGKKLIEEEGVVAFVTTCGFLATMHPFLVNRLPYIGTSALLQVTWLQQTFFPGEDSKDSVGVITFKKSALTVKHLISVGAHPDTPVYGLPEDPDPKKGVFKAVLESRIPYDFEGMEKEVLAAAHELTSNHPKVKAIVLECTNIPPFSHSIHKATGLRVYDVLTLGKWLYDGATPTDFKALQAKGL</sequence>
<dbReference type="EMBL" id="CP144089">
    <property type="protein sequence ID" value="WWD02654.1"/>
    <property type="molecule type" value="Genomic_DNA"/>
</dbReference>
<proteinExistence type="predicted"/>
<evidence type="ECO:0008006" key="3">
    <source>
        <dbReference type="Google" id="ProtNLM"/>
    </source>
</evidence>
<gene>
    <name evidence="1" type="ORF">V865_000694</name>
</gene>
<dbReference type="Proteomes" id="UP001358614">
    <property type="component" value="Chromosome 1"/>
</dbReference>
<evidence type="ECO:0000313" key="2">
    <source>
        <dbReference type="Proteomes" id="UP001358614"/>
    </source>
</evidence>
<evidence type="ECO:0000313" key="1">
    <source>
        <dbReference type="EMBL" id="WWD02654.1"/>
    </source>
</evidence>